<evidence type="ECO:0000313" key="3">
    <source>
        <dbReference type="EMBL" id="GGG89352.1"/>
    </source>
</evidence>
<dbReference type="SMART" id="SM00028">
    <property type="entry name" value="TPR"/>
    <property type="match status" value="3"/>
</dbReference>
<comment type="caution">
    <text evidence="3">The sequence shown here is derived from an EMBL/GenBank/DDBJ whole genome shotgun (WGS) entry which is preliminary data.</text>
</comment>
<dbReference type="PROSITE" id="PS50005">
    <property type="entry name" value="TPR"/>
    <property type="match status" value="1"/>
</dbReference>
<evidence type="ECO:0008006" key="5">
    <source>
        <dbReference type="Google" id="ProtNLM"/>
    </source>
</evidence>
<proteinExistence type="predicted"/>
<protein>
    <recommendedName>
        <fullName evidence="5">Tetratricopeptide repeat protein</fullName>
    </recommendedName>
</protein>
<gene>
    <name evidence="3" type="ORF">GCM10007420_00410</name>
</gene>
<dbReference type="InterPro" id="IPR011990">
    <property type="entry name" value="TPR-like_helical_dom_sf"/>
</dbReference>
<dbReference type="InterPro" id="IPR019734">
    <property type="entry name" value="TPR_rpt"/>
</dbReference>
<reference evidence="4" key="1">
    <citation type="journal article" date="2019" name="Int. J. Syst. Evol. Microbiol.">
        <title>The Global Catalogue of Microorganisms (GCM) 10K type strain sequencing project: providing services to taxonomists for standard genome sequencing and annotation.</title>
        <authorList>
            <consortium name="The Broad Institute Genomics Platform"/>
            <consortium name="The Broad Institute Genome Sequencing Center for Infectious Disease"/>
            <person name="Wu L."/>
            <person name="Ma J."/>
        </authorList>
    </citation>
    <scope>NUCLEOTIDE SEQUENCE [LARGE SCALE GENOMIC DNA]</scope>
    <source>
        <strain evidence="4">CGMCC 1.12766</strain>
    </source>
</reference>
<keyword evidence="2" id="KW-0802">TPR repeat</keyword>
<keyword evidence="4" id="KW-1185">Reference proteome</keyword>
<evidence type="ECO:0000256" key="1">
    <source>
        <dbReference type="ARBA" id="ARBA00022729"/>
    </source>
</evidence>
<evidence type="ECO:0000313" key="4">
    <source>
        <dbReference type="Proteomes" id="UP000648722"/>
    </source>
</evidence>
<dbReference type="EMBL" id="BMFS01000001">
    <property type="protein sequence ID" value="GGG89352.1"/>
    <property type="molecule type" value="Genomic_DNA"/>
</dbReference>
<accession>A0ABQ1XE64</accession>
<dbReference type="RefSeq" id="WP_188450538.1">
    <property type="nucleotide sequence ID" value="NZ_BMFS01000001.1"/>
</dbReference>
<feature type="repeat" description="TPR" evidence="2">
    <location>
        <begin position="244"/>
        <end position="277"/>
    </location>
</feature>
<dbReference type="Proteomes" id="UP000648722">
    <property type="component" value="Unassembled WGS sequence"/>
</dbReference>
<keyword evidence="1" id="KW-0732">Signal</keyword>
<name>A0ABQ1XE64_9PROT</name>
<dbReference type="Gene3D" id="1.25.40.10">
    <property type="entry name" value="Tetratricopeptide repeat domain"/>
    <property type="match status" value="1"/>
</dbReference>
<organism evidence="3 4">
    <name type="scientific">Glycocaulis albus</name>
    <dbReference type="NCBI Taxonomy" id="1382801"/>
    <lineage>
        <taxon>Bacteria</taxon>
        <taxon>Pseudomonadati</taxon>
        <taxon>Pseudomonadota</taxon>
        <taxon>Alphaproteobacteria</taxon>
        <taxon>Maricaulales</taxon>
        <taxon>Maricaulaceae</taxon>
        <taxon>Glycocaulis</taxon>
    </lineage>
</organism>
<sequence length="291" mass="30515">MALLASIQAGSIVKTVAGAVLVAAGLTVSGQVAEEYALRERAYALAGSGQCRAAHSAFAELARSSGDVRDWLAAATCAIEAGDHDRAVTALQAVLAERHVLTTDEQIFALRSYGYRAEAAGDGAGARQAWRDAAALSGAAQDRLMAARAARLAGDRATAHAELAALSPGALPAQFAAIWHDEQASHARLAGRNREALAHIEQAITVEDTPWRRYEQGVVMTALGLHRSAAEALMLAHEGAPDNASILVSLAYASRASGETASAYDYYRQAVRLDPGLSRLSADFPPENSRS</sequence>
<dbReference type="Pfam" id="PF13181">
    <property type="entry name" value="TPR_8"/>
    <property type="match status" value="1"/>
</dbReference>
<dbReference type="SUPFAM" id="SSF48452">
    <property type="entry name" value="TPR-like"/>
    <property type="match status" value="1"/>
</dbReference>
<dbReference type="InterPro" id="IPR008939">
    <property type="entry name" value="Lytic_TGlycosylase_superhlx_U"/>
</dbReference>
<evidence type="ECO:0000256" key="2">
    <source>
        <dbReference type="PROSITE-ProRule" id="PRU00339"/>
    </source>
</evidence>
<dbReference type="SUPFAM" id="SSF48435">
    <property type="entry name" value="Bacterial muramidases"/>
    <property type="match status" value="1"/>
</dbReference>